<evidence type="ECO:0000313" key="1">
    <source>
        <dbReference type="EMBL" id="TCQ03214.1"/>
    </source>
</evidence>
<protein>
    <submittedName>
        <fullName evidence="1">Uncharacterized protein DUF4275</fullName>
    </submittedName>
</protein>
<dbReference type="AlphaFoldDB" id="A0A4V2T3Y8"/>
<accession>A0A4V2T3Y8</accession>
<dbReference type="RefSeq" id="WP_132848043.1">
    <property type="nucleotide sequence ID" value="NZ_CP058648.1"/>
</dbReference>
<dbReference type="EMBL" id="SLYC01000010">
    <property type="protein sequence ID" value="TCQ03214.1"/>
    <property type="molecule type" value="Genomic_DNA"/>
</dbReference>
<keyword evidence="2" id="KW-1185">Reference proteome</keyword>
<gene>
    <name evidence="1" type="ORF">EDD79_10102</name>
</gene>
<dbReference type="InterPro" id="IPR025454">
    <property type="entry name" value="DUF4275"/>
</dbReference>
<dbReference type="Proteomes" id="UP000295504">
    <property type="component" value="Unassembled WGS sequence"/>
</dbReference>
<comment type="caution">
    <text evidence="1">The sequence shown here is derived from an EMBL/GenBank/DDBJ whole genome shotgun (WGS) entry which is preliminary data.</text>
</comment>
<organism evidence="1 2">
    <name type="scientific">Serpentinicella alkaliphila</name>
    <dbReference type="NCBI Taxonomy" id="1734049"/>
    <lineage>
        <taxon>Bacteria</taxon>
        <taxon>Bacillati</taxon>
        <taxon>Bacillota</taxon>
        <taxon>Clostridia</taxon>
        <taxon>Peptostreptococcales</taxon>
        <taxon>Natronincolaceae</taxon>
        <taxon>Serpentinicella</taxon>
    </lineage>
</organism>
<dbReference type="OrthoDB" id="1711074at2"/>
<name>A0A4V2T3Y8_9FIRM</name>
<evidence type="ECO:0000313" key="2">
    <source>
        <dbReference type="Proteomes" id="UP000295504"/>
    </source>
</evidence>
<sequence length="193" mass="23189">MVYESEKSLIASLIEEINKTTKEDEKEKLSCRLYQEIKKLNKLFILDQKHKRKNLLEDMNARGIFIECSTLGSKALKEKWESIFAKNLTEEERKEIYFNQFLWHIFSYEKVTFLKTNRAREAFNNVIKDEVIAFYQNNNIVHHFKNGAFLKDTDFDSEDDLYIVDTNFQWTYVVTHEEQCGPYFFTYNMDILK</sequence>
<dbReference type="Pfam" id="PF14101">
    <property type="entry name" value="DUF4275"/>
    <property type="match status" value="1"/>
</dbReference>
<proteinExistence type="predicted"/>
<reference evidence="1 2" key="1">
    <citation type="submission" date="2019-03" db="EMBL/GenBank/DDBJ databases">
        <title>Genomic Encyclopedia of Type Strains, Phase IV (KMG-IV): sequencing the most valuable type-strain genomes for metagenomic binning, comparative biology and taxonomic classification.</title>
        <authorList>
            <person name="Goeker M."/>
        </authorList>
    </citation>
    <scope>NUCLEOTIDE SEQUENCE [LARGE SCALE GENOMIC DNA]</scope>
    <source>
        <strain evidence="1 2">DSM 100013</strain>
    </source>
</reference>